<accession>A0ABN3Y2G1</accession>
<dbReference type="Pfam" id="PF01381">
    <property type="entry name" value="HTH_3"/>
    <property type="match status" value="1"/>
</dbReference>
<feature type="domain" description="HTH cro/C1-type" evidence="4">
    <location>
        <begin position="13"/>
        <end position="65"/>
    </location>
</feature>
<organism evidence="5 6">
    <name type="scientific">Tetragenococcus solitarius</name>
    <dbReference type="NCBI Taxonomy" id="71453"/>
    <lineage>
        <taxon>Bacteria</taxon>
        <taxon>Bacillati</taxon>
        <taxon>Bacillota</taxon>
        <taxon>Bacilli</taxon>
        <taxon>Lactobacillales</taxon>
        <taxon>Enterococcaceae</taxon>
        <taxon>Tetragenococcus</taxon>
    </lineage>
</organism>
<dbReference type="CDD" id="cd00093">
    <property type="entry name" value="HTH_XRE"/>
    <property type="match status" value="1"/>
</dbReference>
<evidence type="ECO:0000256" key="1">
    <source>
        <dbReference type="ARBA" id="ARBA00023015"/>
    </source>
</evidence>
<evidence type="ECO:0000256" key="3">
    <source>
        <dbReference type="ARBA" id="ARBA00023163"/>
    </source>
</evidence>
<dbReference type="CDD" id="cd06529">
    <property type="entry name" value="S24_LexA-like"/>
    <property type="match status" value="1"/>
</dbReference>
<keyword evidence="2" id="KW-0238">DNA-binding</keyword>
<dbReference type="Gene3D" id="1.10.260.40">
    <property type="entry name" value="lambda repressor-like DNA-binding domains"/>
    <property type="match status" value="1"/>
</dbReference>
<dbReference type="RefSeq" id="WP_068707847.1">
    <property type="nucleotide sequence ID" value="NZ_BAAAXQ010000026.1"/>
</dbReference>
<keyword evidence="3" id="KW-0804">Transcription</keyword>
<gene>
    <name evidence="5" type="ORF">GCM10019998_08660</name>
</gene>
<protein>
    <recommendedName>
        <fullName evidence="4">HTH cro/C1-type domain-containing protein</fullName>
    </recommendedName>
</protein>
<dbReference type="InterPro" id="IPR001387">
    <property type="entry name" value="Cro/C1-type_HTH"/>
</dbReference>
<dbReference type="PANTHER" id="PTHR40661">
    <property type="match status" value="1"/>
</dbReference>
<dbReference type="PANTHER" id="PTHR40661:SF1">
    <property type="entry name" value="HTH CRO_C1-TYPE DOMAIN-CONTAINING PROTEIN"/>
    <property type="match status" value="1"/>
</dbReference>
<evidence type="ECO:0000313" key="6">
    <source>
        <dbReference type="Proteomes" id="UP001501577"/>
    </source>
</evidence>
<dbReference type="SUPFAM" id="SSF47413">
    <property type="entry name" value="lambda repressor-like DNA-binding domains"/>
    <property type="match status" value="1"/>
</dbReference>
<keyword evidence="1" id="KW-0805">Transcription regulation</keyword>
<keyword evidence="6" id="KW-1185">Reference proteome</keyword>
<dbReference type="InterPro" id="IPR010982">
    <property type="entry name" value="Lambda_DNA-bd_dom_sf"/>
</dbReference>
<dbReference type="Gene3D" id="2.10.109.10">
    <property type="entry name" value="Umud Fragment, subunit A"/>
    <property type="match status" value="1"/>
</dbReference>
<dbReference type="SMART" id="SM00530">
    <property type="entry name" value="HTH_XRE"/>
    <property type="match status" value="1"/>
</dbReference>
<sequence length="204" mass="23283">MKTNDEIMDIFDQLKKEKHLSISEIARRVGMAKSAVSKYFNRTRNFPLNRIEDFARAMDVSPEYILGYHAGYIYSKEITNIPIVQTLSNNSDVVAEPNAQSYYPTASFNLPIGELFYFKMKDNSMTPTIPEDANVLLKFQEDIEDGQVAAITLNEDPTLLLKRVKKQDNFLLLLSENPDYDPIIVTKDTSMQIVGKAIRVSYDL</sequence>
<evidence type="ECO:0000256" key="2">
    <source>
        <dbReference type="ARBA" id="ARBA00023125"/>
    </source>
</evidence>
<dbReference type="InterPro" id="IPR036286">
    <property type="entry name" value="LexA/Signal_pep-like_sf"/>
</dbReference>
<dbReference type="Proteomes" id="UP001501577">
    <property type="component" value="Unassembled WGS sequence"/>
</dbReference>
<reference evidence="5 6" key="1">
    <citation type="journal article" date="2019" name="Int. J. Syst. Evol. Microbiol.">
        <title>The Global Catalogue of Microorganisms (GCM) 10K type strain sequencing project: providing services to taxonomists for standard genome sequencing and annotation.</title>
        <authorList>
            <consortium name="The Broad Institute Genomics Platform"/>
            <consortium name="The Broad Institute Genome Sequencing Center for Infectious Disease"/>
            <person name="Wu L."/>
            <person name="Ma J."/>
        </authorList>
    </citation>
    <scope>NUCLEOTIDE SEQUENCE [LARGE SCALE GENOMIC DNA]</scope>
    <source>
        <strain evidence="5 6">JCM 8736</strain>
    </source>
</reference>
<proteinExistence type="predicted"/>
<evidence type="ECO:0000259" key="4">
    <source>
        <dbReference type="PROSITE" id="PS50943"/>
    </source>
</evidence>
<name>A0ABN3Y2G1_9ENTE</name>
<dbReference type="EMBL" id="BAAAXQ010000026">
    <property type="protein sequence ID" value="GAA3014851.1"/>
    <property type="molecule type" value="Genomic_DNA"/>
</dbReference>
<dbReference type="InterPro" id="IPR015927">
    <property type="entry name" value="Peptidase_S24_S26A/B/C"/>
</dbReference>
<comment type="caution">
    <text evidence="5">The sequence shown here is derived from an EMBL/GenBank/DDBJ whole genome shotgun (WGS) entry which is preliminary data.</text>
</comment>
<dbReference type="SUPFAM" id="SSF51306">
    <property type="entry name" value="LexA/Signal peptidase"/>
    <property type="match status" value="1"/>
</dbReference>
<dbReference type="InterPro" id="IPR039418">
    <property type="entry name" value="LexA-like"/>
</dbReference>
<evidence type="ECO:0000313" key="5">
    <source>
        <dbReference type="EMBL" id="GAA3014851.1"/>
    </source>
</evidence>
<dbReference type="PROSITE" id="PS50943">
    <property type="entry name" value="HTH_CROC1"/>
    <property type="match status" value="1"/>
</dbReference>
<dbReference type="Pfam" id="PF00717">
    <property type="entry name" value="Peptidase_S24"/>
    <property type="match status" value="1"/>
</dbReference>